<organism evidence="2 3">
    <name type="scientific">Glarea lozoyensis (strain ATCC 20868 / MF5171)</name>
    <dbReference type="NCBI Taxonomy" id="1116229"/>
    <lineage>
        <taxon>Eukaryota</taxon>
        <taxon>Fungi</taxon>
        <taxon>Dikarya</taxon>
        <taxon>Ascomycota</taxon>
        <taxon>Pezizomycotina</taxon>
        <taxon>Leotiomycetes</taxon>
        <taxon>Helotiales</taxon>
        <taxon>Helotiaceae</taxon>
        <taxon>Glarea</taxon>
    </lineage>
</organism>
<feature type="compositionally biased region" description="Low complexity" evidence="1">
    <location>
        <begin position="536"/>
        <end position="548"/>
    </location>
</feature>
<sequence length="786" mass="87327">MDVTSLLNDGAAAEAVQKQVEGNRIPGRNRTPWDAGGYALPLNTKRPLSPPSSQQQNIYQPDDSQIDTPTSPRHRFSDSRSSLSSYASSIHSANHSRFSSMSTVSGSHSLNTITAELFSPKSLPLSPSGVNSSDGLINEAHSFNTLSLSENLETLSTISEHRHSPEAEQDSVEESKQKLAVTEHPRPSSPSDAILIRRTTVPSLRLDTGGHEISGVDFQRQVNSNYLSAPIDRHHESLLHLKSHKRSASAPDFQAAMNEYSTKSVGPQSEPTPPSSYHPDNDSPTTPIAYPAPDTPPVLEEPVSDVVVCMYIPNCDTGSQPRKAISHIFGRNKMCTRLIPDHVWVHYCRKHYQRSRYRNPKEYAKLQCDLVQQQIRRIHAWSLANHLAGRPGTVHNWGLALRKREQQRLENLGGKRKRSLSVAGFDHDSDGDNAGDNGMGSTAEGGVPATAVPKWILEKMGKGYDTNAILAIFHRLHTEILTDELPCFPDIEILPNICVDDANPNTKEVKGYAKRNGGAHKRSRSLGVMAKSEYYSPSPSGRRPSQPGFWPPETSQTQKRRRQGEFEDSSPIVPSNTFPRRMQVAQRPVFANIEEHQMSESNYHHAPTFERSASYQGYQAPLPAPTPQRYAPQSMAAHLEIEHARPVQRGRQHQRSQSDMSAFVQHRYSVSPSYPVNMPYPGSSASSAGGSYFSNMHHAHEAPIHGQQYNLPQQRMQQSHREYRPVGLPAMGHARHQSSPMGAAGVINAAYGRQGHPMNSLPPVDMRHESPIYEAQQMRHAYPSHR</sequence>
<dbReference type="OrthoDB" id="4161595at2759"/>
<dbReference type="OMA" id="SANITPM"/>
<feature type="region of interest" description="Disordered" evidence="1">
    <location>
        <begin position="509"/>
        <end position="579"/>
    </location>
</feature>
<dbReference type="EMBL" id="KE145368">
    <property type="protein sequence ID" value="EPE28585.1"/>
    <property type="molecule type" value="Genomic_DNA"/>
</dbReference>
<dbReference type="KEGG" id="glz:GLAREA_09706"/>
<dbReference type="eggNOG" id="ENOG502SMWI">
    <property type="taxonomic scope" value="Eukaryota"/>
</dbReference>
<feature type="region of interest" description="Disordered" evidence="1">
    <location>
        <begin position="159"/>
        <end position="196"/>
    </location>
</feature>
<keyword evidence="3" id="KW-1185">Reference proteome</keyword>
<evidence type="ECO:0000256" key="1">
    <source>
        <dbReference type="SAM" id="MobiDB-lite"/>
    </source>
</evidence>
<feature type="region of interest" description="Disordered" evidence="1">
    <location>
        <begin position="260"/>
        <end position="296"/>
    </location>
</feature>
<dbReference type="Proteomes" id="UP000016922">
    <property type="component" value="Unassembled WGS sequence"/>
</dbReference>
<dbReference type="GeneID" id="19468753"/>
<name>S3CSD2_GLAL2</name>
<feature type="compositionally biased region" description="Polar residues" evidence="1">
    <location>
        <begin position="260"/>
        <end position="269"/>
    </location>
</feature>
<dbReference type="HOGENOM" id="CLU_015604_0_0_1"/>
<gene>
    <name evidence="2" type="ORF">GLAREA_09706</name>
</gene>
<feature type="region of interest" description="Disordered" evidence="1">
    <location>
        <begin position="422"/>
        <end position="445"/>
    </location>
</feature>
<accession>S3CSD2</accession>
<dbReference type="AlphaFoldDB" id="S3CSD2"/>
<feature type="compositionally biased region" description="Basic and acidic residues" evidence="1">
    <location>
        <begin position="173"/>
        <end position="186"/>
    </location>
</feature>
<reference evidence="2 3" key="1">
    <citation type="journal article" date="2013" name="BMC Genomics">
        <title>Genomics-driven discovery of the pneumocandin biosynthetic gene cluster in the fungus Glarea lozoyensis.</title>
        <authorList>
            <person name="Chen L."/>
            <person name="Yue Q."/>
            <person name="Zhang X."/>
            <person name="Xiang M."/>
            <person name="Wang C."/>
            <person name="Li S."/>
            <person name="Che Y."/>
            <person name="Ortiz-Lopez F.J."/>
            <person name="Bills G.F."/>
            <person name="Liu X."/>
            <person name="An Z."/>
        </authorList>
    </citation>
    <scope>NUCLEOTIDE SEQUENCE [LARGE SCALE GENOMIC DNA]</scope>
    <source>
        <strain evidence="3">ATCC 20868 / MF5171</strain>
    </source>
</reference>
<protein>
    <recommendedName>
        <fullName evidence="4">ORP1 like protein</fullName>
    </recommendedName>
</protein>
<feature type="region of interest" description="Disordered" evidence="1">
    <location>
        <begin position="1"/>
        <end position="82"/>
    </location>
</feature>
<evidence type="ECO:0000313" key="2">
    <source>
        <dbReference type="EMBL" id="EPE28585.1"/>
    </source>
</evidence>
<feature type="compositionally biased region" description="Polar residues" evidence="1">
    <location>
        <begin position="51"/>
        <end position="71"/>
    </location>
</feature>
<dbReference type="RefSeq" id="XP_008084493.1">
    <property type="nucleotide sequence ID" value="XM_008086302.1"/>
</dbReference>
<proteinExistence type="predicted"/>
<evidence type="ECO:0008006" key="4">
    <source>
        <dbReference type="Google" id="ProtNLM"/>
    </source>
</evidence>
<evidence type="ECO:0000313" key="3">
    <source>
        <dbReference type="Proteomes" id="UP000016922"/>
    </source>
</evidence>